<feature type="compositionally biased region" description="Low complexity" evidence="2">
    <location>
        <begin position="1767"/>
        <end position="1778"/>
    </location>
</feature>
<dbReference type="Proteomes" id="UP000193719">
    <property type="component" value="Unassembled WGS sequence"/>
</dbReference>
<evidence type="ECO:0000256" key="2">
    <source>
        <dbReference type="SAM" id="MobiDB-lite"/>
    </source>
</evidence>
<keyword evidence="1" id="KW-0175">Coiled coil</keyword>
<comment type="caution">
    <text evidence="3">The sequence shown here is derived from an EMBL/GenBank/DDBJ whole genome shotgun (WGS) entry which is preliminary data.</text>
</comment>
<evidence type="ECO:0000313" key="4">
    <source>
        <dbReference type="Proteomes" id="UP000193719"/>
    </source>
</evidence>
<dbReference type="OrthoDB" id="2163140at2759"/>
<evidence type="ECO:0000256" key="1">
    <source>
        <dbReference type="SAM" id="Coils"/>
    </source>
</evidence>
<feature type="compositionally biased region" description="Acidic residues" evidence="2">
    <location>
        <begin position="1365"/>
        <end position="1374"/>
    </location>
</feature>
<feature type="compositionally biased region" description="Basic and acidic residues" evidence="2">
    <location>
        <begin position="1551"/>
        <end position="1560"/>
    </location>
</feature>
<sequence length="1863" mass="218060">MNNFQEEKNDFFNNNDNKYILNNNDEKNKNKKIKISSNDDYLNENSLNINLLHSQNIDECDDLILKLNVFFKMLDRTISNCYDEFLELSKISEELSNKIKLDFYVETHSKKKTHEHNRNASLSKYPSLFVPYKERNFNHIYSLCKSRILNQQFNPISLSSFLEIFKKYEPGVIKLPVQLETIKLCLKYALYQYLEYKIMFSSIYKLLILYIKTENLEMVEFNKLLKHKHSIKILPLSERNQINILIKQYYIDILELENNNISRNLKQNIMDISFEEKTKEIEETNNKNVLSNNNAVNENIQFSLDNSIKELDNNVEKLNKNNKQENNQANNSKYNILIKDFNPVSTIFKKKLNIQLDTTELPNQAHSPLLYNKSKQIVNKISNQNNIVLDEQIKNKNNNIENLEQLILFNDEKKDKIRQNKNAINSISESQNKLKNSRQIENNNINNSIINFQQKKENTDKNIDPEIKHKRKIKLKRFNRKVYTGSEEEFIDSSESDTNNNDMLKKKPKNSSIKKRKKEKHIENSKNYENNIHEYIITSDAVIELNNLLSLKNINNERLFKLMKSKLDDLDLIDKYSKNRYNDNKINLVNSKNEIHKIKKMNLLKSNSIIESHFSLIEELLNMNFLKKKINNNITKEIDKTKDNSAIVAIQTKSNNIQNINQSILKPEASLKSSNSILSSKKYNISQISNNITSPLKIDLTKKTTTEISTTQAILPQLQNSNIKGNENLNVTILPLKNPSQNLNNALSSTVPQHLNNDLKAKTIISKVPNIEISLQNEKISTKNIKTSLSKSKSLSQNSNGIFKLSINNSNDQIIHLNKRETNIINSDEQSLNPNININLELDHSLDIVKNKSDNNNNNNNKISDIKNLNEIPFNQNKIEKSNIGKELNTTNINDKITCKKDLQNINNRNKLDLSNLNDKLKTNKYDIKSLENIIESKKIENKNKEKEHDLVSRVYIENRKEQENKTKISNKEKLVLLIKNEKESNLEHEIITRNRSNNEKDIDKDNKIFDNDIQIINIKTPETKINKKCEKTEVLIDSIIEKEIYKQNNNKFINEDYTEVKTNKEEKNHENKIHIEKENYFPVSKIPINNLINSNNNKILEIKKNTFKENEVNNNVYVNKKININKASNRKNKNANSDKRLDIEDSSKEKKIKSKALNIGNENLFLKNKKVIQNPNRNINSCINKSDDEALNENLKNVNSTIYQNSLSKTNISVSQKNIGSKMENFNNEKLIIEAESDTDLKNQNIFLKSRKRLWSAANKQEKIGIESRRKTSDNKNILLRNEKEMQSFDKNKNSQSETESEMTNSNNENISLRSRRKLRSFDKNRKPQNETDSEMTNSDNENLSQRNRKILRNSNNKKQQNEIESEITDSEDEKLSLRSKRRLRSFNKNRKPQNETESEMTNSENENLLLRSGRRLQSFDKYRKSQNETELEMTNSDSENISLRSGRRLRGFDKYRKPQNETESEMINSENENLLLRSGRRLQSFDKYRKSQNETESEMTNSENENLLLRSGRILRNSNKNRKPQNETDSEMTNSDNENLSQRSRKILRNSDNKKQQNEIESEITGSENEELSLKNRKKLRSINKYRNFQDDLKSETIDSEDEGLSLKSEKKLQNSDKNRKPQNEAESEATNSDSENLLLRSGKKLREFDNINRKSQNEIESDSDNQGLFVRGKSVPDNTDKTIKNNIPISQKKTNIEISDSEDESSLINKGSVLRSSNKKTRITYYNNGSNPIKYIPRDLENYNDINYFIHNKHNDFKNKQIHKNTNSDNESNSSEESKEDDDTDNETKEEALKNKVIIDKMKRQYETAKYLLSERSKKIEEILLLEENCEQTFLYIKPLIGEYYSEIIYNIYLDYLIYY</sequence>
<feature type="coiled-coil region" evidence="1">
    <location>
        <begin position="386"/>
        <end position="413"/>
    </location>
</feature>
<feature type="compositionally biased region" description="Basic and acidic residues" evidence="2">
    <location>
        <begin position="1419"/>
        <end position="1429"/>
    </location>
</feature>
<dbReference type="STRING" id="1754191.A0A1Y1VNG2"/>
<feature type="coiled-coil region" evidence="1">
    <location>
        <begin position="301"/>
        <end position="335"/>
    </location>
</feature>
<feature type="compositionally biased region" description="Basic and acidic residues" evidence="2">
    <location>
        <begin position="1321"/>
        <end position="1331"/>
    </location>
</feature>
<feature type="compositionally biased region" description="Basic and acidic residues" evidence="2">
    <location>
        <begin position="1452"/>
        <end position="1462"/>
    </location>
</feature>
<feature type="compositionally biased region" description="Low complexity" evidence="2">
    <location>
        <begin position="1295"/>
        <end position="1313"/>
    </location>
</feature>
<feature type="region of interest" description="Disordered" evidence="2">
    <location>
        <begin position="1276"/>
        <end position="1477"/>
    </location>
</feature>
<feature type="compositionally biased region" description="Basic residues" evidence="2">
    <location>
        <begin position="506"/>
        <end position="519"/>
    </location>
</feature>
<feature type="compositionally biased region" description="Polar residues" evidence="2">
    <location>
        <begin position="1336"/>
        <end position="1347"/>
    </location>
</feature>
<feature type="region of interest" description="Disordered" evidence="2">
    <location>
        <begin position="1491"/>
        <end position="1573"/>
    </location>
</feature>
<protein>
    <submittedName>
        <fullName evidence="3">Uncharacterized protein</fullName>
    </submittedName>
</protein>
<feature type="region of interest" description="Disordered" evidence="2">
    <location>
        <begin position="1599"/>
        <end position="1640"/>
    </location>
</feature>
<reference evidence="3 4" key="1">
    <citation type="submission" date="2016-08" db="EMBL/GenBank/DDBJ databases">
        <title>Genomes of anaerobic fungi encode conserved fungal cellulosomes for biomass hydrolysis.</title>
        <authorList>
            <consortium name="DOE Joint Genome Institute"/>
            <person name="Haitjema C.H."/>
            <person name="Gilmore S.P."/>
            <person name="Henske J.K."/>
            <person name="Solomon K.V."/>
            <person name="De Groot R."/>
            <person name="Kuo A."/>
            <person name="Mondo S.J."/>
            <person name="Salamov A.A."/>
            <person name="Labutti K."/>
            <person name="Zhao Z."/>
            <person name="Chiniquy J."/>
            <person name="Barry K."/>
            <person name="Brewer H.M."/>
            <person name="Purvine S.O."/>
            <person name="Wright A.T."/>
            <person name="Boxma B."/>
            <person name="Van Alen T."/>
            <person name="Hackstein J.H."/>
            <person name="Baker S.E."/>
            <person name="Grigoriev I.V."/>
            <person name="O'Malley M.A."/>
        </authorList>
    </citation>
    <scope>NUCLEOTIDE SEQUENCE [LARGE SCALE GENOMIC DNA]</scope>
    <source>
        <strain evidence="4">finn</strain>
    </source>
</reference>
<feature type="compositionally biased region" description="Basic residues" evidence="2">
    <location>
        <begin position="1379"/>
        <end position="1393"/>
    </location>
</feature>
<reference evidence="3 4" key="2">
    <citation type="submission" date="2016-08" db="EMBL/GenBank/DDBJ databases">
        <title>Pervasive Adenine N6-methylation of Active Genes in Fungi.</title>
        <authorList>
            <consortium name="DOE Joint Genome Institute"/>
            <person name="Mondo S.J."/>
            <person name="Dannebaum R.O."/>
            <person name="Kuo R.C."/>
            <person name="Labutti K."/>
            <person name="Haridas S."/>
            <person name="Kuo A."/>
            <person name="Salamov A."/>
            <person name="Ahrendt S.R."/>
            <person name="Lipzen A."/>
            <person name="Sullivan W."/>
            <person name="Andreopoulos W.B."/>
            <person name="Clum A."/>
            <person name="Lindquist E."/>
            <person name="Daum C."/>
            <person name="Ramamoorthy G.K."/>
            <person name="Gryganskyi A."/>
            <person name="Culley D."/>
            <person name="Magnuson J.K."/>
            <person name="James T.Y."/>
            <person name="O'Malley M.A."/>
            <person name="Stajich J.E."/>
            <person name="Spatafora J.W."/>
            <person name="Visel A."/>
            <person name="Grigoriev I.V."/>
        </authorList>
    </citation>
    <scope>NUCLEOTIDE SEQUENCE [LARGE SCALE GENOMIC DNA]</scope>
    <source>
        <strain evidence="4">finn</strain>
    </source>
</reference>
<feature type="compositionally biased region" description="Polar residues" evidence="2">
    <location>
        <begin position="1434"/>
        <end position="1445"/>
    </location>
</feature>
<feature type="region of interest" description="Disordered" evidence="2">
    <location>
        <begin position="445"/>
        <end position="465"/>
    </location>
</feature>
<name>A0A1Y1VNG2_9FUNG</name>
<feature type="compositionally biased region" description="Basic and acidic residues" evidence="2">
    <location>
        <begin position="1282"/>
        <end position="1294"/>
    </location>
</feature>
<feature type="compositionally biased region" description="Basic and acidic residues" evidence="2">
    <location>
        <begin position="454"/>
        <end position="465"/>
    </location>
</feature>
<gene>
    <name evidence="3" type="ORF">BCR36DRAFT_448100</name>
</gene>
<feature type="region of interest" description="Disordered" evidence="2">
    <location>
        <begin position="489"/>
        <end position="521"/>
    </location>
</feature>
<proteinExistence type="predicted"/>
<keyword evidence="4" id="KW-1185">Reference proteome</keyword>
<evidence type="ECO:0000313" key="3">
    <source>
        <dbReference type="EMBL" id="ORX60171.1"/>
    </source>
</evidence>
<organism evidence="3 4">
    <name type="scientific">Piromyces finnis</name>
    <dbReference type="NCBI Taxonomy" id="1754191"/>
    <lineage>
        <taxon>Eukaryota</taxon>
        <taxon>Fungi</taxon>
        <taxon>Fungi incertae sedis</taxon>
        <taxon>Chytridiomycota</taxon>
        <taxon>Chytridiomycota incertae sedis</taxon>
        <taxon>Neocallimastigomycetes</taxon>
        <taxon>Neocallimastigales</taxon>
        <taxon>Neocallimastigaceae</taxon>
        <taxon>Piromyces</taxon>
    </lineage>
</organism>
<feature type="compositionally biased region" description="Basic and acidic residues" evidence="2">
    <location>
        <begin position="1610"/>
        <end position="1626"/>
    </location>
</feature>
<feature type="compositionally biased region" description="Polar residues" evidence="2">
    <location>
        <begin position="1533"/>
        <end position="1544"/>
    </location>
</feature>
<feature type="region of interest" description="Disordered" evidence="2">
    <location>
        <begin position="1763"/>
        <end position="1794"/>
    </location>
</feature>
<accession>A0A1Y1VNG2</accession>
<dbReference type="EMBL" id="MCFH01000002">
    <property type="protein sequence ID" value="ORX60171.1"/>
    <property type="molecule type" value="Genomic_DNA"/>
</dbReference>
<feature type="coiled-coil region" evidence="1">
    <location>
        <begin position="900"/>
        <end position="948"/>
    </location>
</feature>